<feature type="region of interest" description="Disordered" evidence="1">
    <location>
        <begin position="1"/>
        <end position="162"/>
    </location>
</feature>
<feature type="region of interest" description="Disordered" evidence="1">
    <location>
        <begin position="177"/>
        <end position="199"/>
    </location>
</feature>
<feature type="compositionally biased region" description="Low complexity" evidence="1">
    <location>
        <begin position="105"/>
        <end position="118"/>
    </location>
</feature>
<reference evidence="2 3" key="1">
    <citation type="submission" date="2010-05" db="EMBL/GenBank/DDBJ databases">
        <title>The Genome Sequence of Thecamonas trahens ATCC 50062.</title>
        <authorList>
            <consortium name="The Broad Institute Genome Sequencing Platform"/>
            <person name="Russ C."/>
            <person name="Cuomo C."/>
            <person name="Shea T."/>
            <person name="Young S.K."/>
            <person name="Zeng Q."/>
            <person name="Koehrsen M."/>
            <person name="Haas B."/>
            <person name="Borodovsky M."/>
            <person name="Guigo R."/>
            <person name="Alvarado L."/>
            <person name="Berlin A."/>
            <person name="Bochicchio J."/>
            <person name="Borenstein D."/>
            <person name="Chapman S."/>
            <person name="Chen Z."/>
            <person name="Freedman E."/>
            <person name="Gellesch M."/>
            <person name="Goldberg J."/>
            <person name="Griggs A."/>
            <person name="Gujja S."/>
            <person name="Heilman E."/>
            <person name="Heiman D."/>
            <person name="Hepburn T."/>
            <person name="Howarth C."/>
            <person name="Jen D."/>
            <person name="Larson L."/>
            <person name="Mehta T."/>
            <person name="Park D."/>
            <person name="Pearson M."/>
            <person name="Roberts A."/>
            <person name="Saif S."/>
            <person name="Shenoy N."/>
            <person name="Sisk P."/>
            <person name="Stolte C."/>
            <person name="Sykes S."/>
            <person name="Thomson T."/>
            <person name="Walk T."/>
            <person name="White J."/>
            <person name="Yandava C."/>
            <person name="Burger G."/>
            <person name="Gray M.W."/>
            <person name="Holland P.W.H."/>
            <person name="King N."/>
            <person name="Lang F.B.F."/>
            <person name="Roger A.J."/>
            <person name="Ruiz-Trillo I."/>
            <person name="Lander E."/>
            <person name="Nusbaum C."/>
        </authorList>
    </citation>
    <scope>NUCLEOTIDE SEQUENCE [LARGE SCALE GENOMIC DNA]</scope>
    <source>
        <strain evidence="2 3">ATCC 50062</strain>
    </source>
</reference>
<gene>
    <name evidence="2" type="ORF">AMSG_04384</name>
</gene>
<feature type="compositionally biased region" description="Basic residues" evidence="1">
    <location>
        <begin position="316"/>
        <end position="328"/>
    </location>
</feature>
<dbReference type="RefSeq" id="XP_013758725.1">
    <property type="nucleotide sequence ID" value="XM_013903271.1"/>
</dbReference>
<evidence type="ECO:0000256" key="1">
    <source>
        <dbReference type="SAM" id="MobiDB-lite"/>
    </source>
</evidence>
<proteinExistence type="predicted"/>
<sequence length="359" mass="38293">MVATRRSRRRQPSASPVAKPSPAKTRRSRRSKAPSPAAPPSPSPSPSSSPPPPRRTRARRAATHTAAEDDSQDDGEFDSGTEPAPESGTDSDSAVESMDAEEASDSAAGPLSDAASDAGTDDASEEDAEDEAEDGDDGAAEVSDGEEAVSPATHTDAARSTGPLLSLDVLEALEEVDAATEATSSGAGRSKAKRKRKLTGDEAVAFALAEARRAKRAKREQRVSSAHTGFRVETLDSISLEATGHARAAAANAFVRRTKKRVARSRDVFLKRGLDKRKTKAKLSRTDKAMQAALASVGVALTDKQILATTGNKSMSKYKRRKLKNRRRDARDRMVKARHPSQLLDSIFAEVNGKRSQKQ</sequence>
<dbReference type="EMBL" id="GL349450">
    <property type="protein sequence ID" value="KNC48155.1"/>
    <property type="molecule type" value="Genomic_DNA"/>
</dbReference>
<evidence type="ECO:0000313" key="3">
    <source>
        <dbReference type="Proteomes" id="UP000054408"/>
    </source>
</evidence>
<feature type="compositionally biased region" description="Acidic residues" evidence="1">
    <location>
        <begin position="68"/>
        <end position="79"/>
    </location>
</feature>
<protein>
    <submittedName>
        <fullName evidence="2">Uncharacterized protein</fullName>
    </submittedName>
</protein>
<feature type="compositionally biased region" description="Acidic residues" evidence="1">
    <location>
        <begin position="119"/>
        <end position="147"/>
    </location>
</feature>
<feature type="compositionally biased region" description="Low complexity" evidence="1">
    <location>
        <begin position="12"/>
        <end position="23"/>
    </location>
</feature>
<dbReference type="AlphaFoldDB" id="A0A0L0D7I9"/>
<feature type="compositionally biased region" description="Basic residues" evidence="1">
    <location>
        <begin position="1"/>
        <end position="11"/>
    </location>
</feature>
<keyword evidence="3" id="KW-1185">Reference proteome</keyword>
<dbReference type="GeneID" id="25563929"/>
<feature type="region of interest" description="Disordered" evidence="1">
    <location>
        <begin position="313"/>
        <end position="337"/>
    </location>
</feature>
<accession>A0A0L0D7I9</accession>
<organism evidence="2 3">
    <name type="scientific">Thecamonas trahens ATCC 50062</name>
    <dbReference type="NCBI Taxonomy" id="461836"/>
    <lineage>
        <taxon>Eukaryota</taxon>
        <taxon>Apusozoa</taxon>
        <taxon>Apusomonadida</taxon>
        <taxon>Apusomonadidae</taxon>
        <taxon>Thecamonas</taxon>
    </lineage>
</organism>
<name>A0A0L0D7I9_THETB</name>
<dbReference type="Proteomes" id="UP000054408">
    <property type="component" value="Unassembled WGS sequence"/>
</dbReference>
<feature type="compositionally biased region" description="Pro residues" evidence="1">
    <location>
        <begin position="36"/>
        <end position="53"/>
    </location>
</feature>
<evidence type="ECO:0000313" key="2">
    <source>
        <dbReference type="EMBL" id="KNC48155.1"/>
    </source>
</evidence>